<keyword evidence="4" id="KW-1185">Reference proteome</keyword>
<evidence type="ECO:0000313" key="3">
    <source>
        <dbReference type="EMBL" id="KAL2742916.1"/>
    </source>
</evidence>
<feature type="compositionally biased region" description="Basic residues" evidence="1">
    <location>
        <begin position="204"/>
        <end position="217"/>
    </location>
</feature>
<sequence length="264" mass="31500">MRAGIVCGTTEIPSHSRIRIRTAVLHYIIGYGYPLMYWVFSLTRDPQMSILLPEIYTKSTLAARFFLGNLYFLTRMIPRECLFMNIQNNMYSTRHSLISLRRRLETYYTYHKGVDPDFRVYTYNTTFQRRSHFEDTRINVQNRQRKRKGRSLAQNVLENREFLWRYDSKTPWQFLAMRSRKASQRPDAIRESQMREMEGVKSKLPTRKKKKKKKKKKKEEVDEYDKHKRNLKNSLGRNQNGLVFGLYVETPTPTTTTMTTTPLA</sequence>
<protein>
    <submittedName>
        <fullName evidence="3">Uncharacterized protein</fullName>
    </submittedName>
</protein>
<dbReference type="Proteomes" id="UP001607303">
    <property type="component" value="Unassembled WGS sequence"/>
</dbReference>
<feature type="compositionally biased region" description="Basic and acidic residues" evidence="1">
    <location>
        <begin position="187"/>
        <end position="201"/>
    </location>
</feature>
<proteinExistence type="predicted"/>
<organism evidence="3 4">
    <name type="scientific">Vespula maculifrons</name>
    <name type="common">Eastern yellow jacket</name>
    <name type="synonym">Wasp</name>
    <dbReference type="NCBI Taxonomy" id="7453"/>
    <lineage>
        <taxon>Eukaryota</taxon>
        <taxon>Metazoa</taxon>
        <taxon>Ecdysozoa</taxon>
        <taxon>Arthropoda</taxon>
        <taxon>Hexapoda</taxon>
        <taxon>Insecta</taxon>
        <taxon>Pterygota</taxon>
        <taxon>Neoptera</taxon>
        <taxon>Endopterygota</taxon>
        <taxon>Hymenoptera</taxon>
        <taxon>Apocrita</taxon>
        <taxon>Aculeata</taxon>
        <taxon>Vespoidea</taxon>
        <taxon>Vespidae</taxon>
        <taxon>Vespinae</taxon>
        <taxon>Vespula</taxon>
    </lineage>
</organism>
<gene>
    <name evidence="3" type="ORF">V1477_008405</name>
</gene>
<keyword evidence="2" id="KW-0472">Membrane</keyword>
<feature type="region of interest" description="Disordered" evidence="1">
    <location>
        <begin position="183"/>
        <end position="237"/>
    </location>
</feature>
<evidence type="ECO:0000313" key="4">
    <source>
        <dbReference type="Proteomes" id="UP001607303"/>
    </source>
</evidence>
<dbReference type="AlphaFoldDB" id="A0ABD2CCX2"/>
<keyword evidence="2" id="KW-1133">Transmembrane helix</keyword>
<keyword evidence="2" id="KW-0812">Transmembrane</keyword>
<comment type="caution">
    <text evidence="3">The sequence shown here is derived from an EMBL/GenBank/DDBJ whole genome shotgun (WGS) entry which is preliminary data.</text>
</comment>
<name>A0ABD2CCX2_VESMC</name>
<feature type="transmembrane region" description="Helical" evidence="2">
    <location>
        <begin position="24"/>
        <end position="43"/>
    </location>
</feature>
<reference evidence="3 4" key="1">
    <citation type="journal article" date="2024" name="Ann. Entomol. Soc. Am.">
        <title>Genomic analyses of the southern and eastern yellowjacket wasps (Hymenoptera: Vespidae) reveal evolutionary signatures of social life.</title>
        <authorList>
            <person name="Catto M.A."/>
            <person name="Caine P.B."/>
            <person name="Orr S.E."/>
            <person name="Hunt B.G."/>
            <person name="Goodisman M.A.D."/>
        </authorList>
    </citation>
    <scope>NUCLEOTIDE SEQUENCE [LARGE SCALE GENOMIC DNA]</scope>
    <source>
        <strain evidence="3">232</strain>
        <tissue evidence="3">Head and thorax</tissue>
    </source>
</reference>
<dbReference type="EMBL" id="JAYRBN010000056">
    <property type="protein sequence ID" value="KAL2742916.1"/>
    <property type="molecule type" value="Genomic_DNA"/>
</dbReference>
<accession>A0ABD2CCX2</accession>
<evidence type="ECO:0000256" key="2">
    <source>
        <dbReference type="SAM" id="Phobius"/>
    </source>
</evidence>
<evidence type="ECO:0000256" key="1">
    <source>
        <dbReference type="SAM" id="MobiDB-lite"/>
    </source>
</evidence>